<evidence type="ECO:0000256" key="1">
    <source>
        <dbReference type="ARBA" id="ARBA00001947"/>
    </source>
</evidence>
<sequence>MSTTSTSTSVPSQTSNSTLSPPPTARARRATSPFTSASANRISIKARPLKPKPEPEPRIQILKDGTISAIAHLISSGDAKNIIVMTGAGISTAAGIKDFRSPGTGLYDDLEKYNLPFPEAVFDLAFFKETPRPFYHLAKHLYPGQYFPTLTHYLLPLLAKKKLLLRSYTQNIDSLERLAGLDEDLLVEAHGSFATAKCVQCEVTTDSAWVKRHIMEGEIPYCKRCSGLVKPSITFFGENLPLRFSTMAETDFDKCDLLIVLGTSLKVEPFNKLIAKVSPKCPRLLINREKAGQELHSGFDFEDKWKYTVQRDAVFLGNCDDGVQELAALCGWKEELQGMYEAGHKELKLAREQERLESIRIKPKREEDEDEDSETEDLGHEDDSDGNKSGTETPESSSSSLDDITYRFEKSTLHCQTESSDESPKTTASSEKAVEDVVSTKLIDVSDNSTDTAKATTTATTPSISTDTNSKGSPLIQVIKQKIADSTATNKAGIETPNTKSESKTKPQEENYAGEPSLSTSTSQPSAPESTVNVSISTKTTNETSKGAKDNKTNKYTKAIVSETPLSSEPAIIVNNTEKLLSISSNSNGLPETSLGCSSTTIYTPLTTATASLSSHQPFSTCIPVTAVFNDIVPDHAVDNNHDSHDSHNDNSSISASISAHSAAHLDGGGHGSRSLLRRKRRKDFDIMYSGSPFGSDLRFSRGICRVTKRRRCIERSPKRYEMTACPCE</sequence>
<proteinExistence type="inferred from homology"/>
<reference evidence="10 11" key="1">
    <citation type="submission" date="2016-07" db="EMBL/GenBank/DDBJ databases">
        <title>Pervasive Adenine N6-methylation of Active Genes in Fungi.</title>
        <authorList>
            <consortium name="DOE Joint Genome Institute"/>
            <person name="Mondo S.J."/>
            <person name="Dannebaum R.O."/>
            <person name="Kuo R.C."/>
            <person name="Labutti K."/>
            <person name="Haridas S."/>
            <person name="Kuo A."/>
            <person name="Salamov A."/>
            <person name="Ahrendt S.R."/>
            <person name="Lipzen A."/>
            <person name="Sullivan W."/>
            <person name="Andreopoulos W.B."/>
            <person name="Clum A."/>
            <person name="Lindquist E."/>
            <person name="Daum C."/>
            <person name="Ramamoorthy G.K."/>
            <person name="Gryganskyi A."/>
            <person name="Culley D."/>
            <person name="Magnuson J.K."/>
            <person name="James T.Y."/>
            <person name="O'Malley M.A."/>
            <person name="Stajich J.E."/>
            <person name="Spatafora J.W."/>
            <person name="Visel A."/>
            <person name="Grigoriev I.V."/>
        </authorList>
    </citation>
    <scope>NUCLEOTIDE SEQUENCE [LARGE SCALE GENOMIC DNA]</scope>
    <source>
        <strain evidence="10 11">NRRL 3116</strain>
    </source>
</reference>
<feature type="compositionally biased region" description="Polar residues" evidence="8">
    <location>
        <begin position="32"/>
        <end position="41"/>
    </location>
</feature>
<dbReference type="Proteomes" id="UP000193648">
    <property type="component" value="Unassembled WGS sequence"/>
</dbReference>
<feature type="compositionally biased region" description="Polar residues" evidence="8">
    <location>
        <begin position="517"/>
        <end position="545"/>
    </location>
</feature>
<dbReference type="PANTHER" id="PTHR11085">
    <property type="entry name" value="NAD-DEPENDENT PROTEIN DEACYLASE SIRTUIN-5, MITOCHONDRIAL-RELATED"/>
    <property type="match status" value="1"/>
</dbReference>
<dbReference type="InterPro" id="IPR026590">
    <property type="entry name" value="Ssirtuin_cat_dom"/>
</dbReference>
<evidence type="ECO:0000259" key="9">
    <source>
        <dbReference type="PROSITE" id="PS50305"/>
    </source>
</evidence>
<feature type="compositionally biased region" description="Acidic residues" evidence="8">
    <location>
        <begin position="367"/>
        <end position="384"/>
    </location>
</feature>
<feature type="compositionally biased region" description="Low complexity" evidence="8">
    <location>
        <begin position="1"/>
        <end position="18"/>
    </location>
</feature>
<keyword evidence="4 7" id="KW-0479">Metal-binding</keyword>
<feature type="binding site" evidence="7">
    <location>
        <position position="198"/>
    </location>
    <ligand>
        <name>Zn(2+)</name>
        <dbReference type="ChEBI" id="CHEBI:29105"/>
    </ligand>
</feature>
<dbReference type="SUPFAM" id="SSF52467">
    <property type="entry name" value="DHS-like NAD/FAD-binding domain"/>
    <property type="match status" value="1"/>
</dbReference>
<dbReference type="PROSITE" id="PS50305">
    <property type="entry name" value="SIRTUIN"/>
    <property type="match status" value="1"/>
</dbReference>
<protein>
    <submittedName>
        <fullName evidence="10">DHS-like NAD/FAD-binding domain-containing protein</fullName>
    </submittedName>
</protein>
<comment type="cofactor">
    <cofactor evidence="1">
        <name>Zn(2+)</name>
        <dbReference type="ChEBI" id="CHEBI:29105"/>
    </cofactor>
</comment>
<keyword evidence="6" id="KW-0520">NAD</keyword>
<dbReference type="Pfam" id="PF02146">
    <property type="entry name" value="SIR2"/>
    <property type="match status" value="1"/>
</dbReference>
<dbReference type="PANTHER" id="PTHR11085:SF6">
    <property type="entry name" value="NAD-DEPENDENT PROTEIN DEACETYLASE SIRTUIN-2"/>
    <property type="match status" value="1"/>
</dbReference>
<evidence type="ECO:0000313" key="11">
    <source>
        <dbReference type="Proteomes" id="UP000193648"/>
    </source>
</evidence>
<comment type="caution">
    <text evidence="10">The sequence shown here is derived from an EMBL/GenBank/DDBJ whole genome shotgun (WGS) entry which is preliminary data.</text>
</comment>
<evidence type="ECO:0000256" key="8">
    <source>
        <dbReference type="SAM" id="MobiDB-lite"/>
    </source>
</evidence>
<feature type="compositionally biased region" description="Polar residues" evidence="8">
    <location>
        <begin position="484"/>
        <end position="500"/>
    </location>
</feature>
<dbReference type="STRING" id="64571.A0A1Y2GNR7"/>
<keyword evidence="5 7" id="KW-0862">Zinc</keyword>
<dbReference type="OrthoDB" id="420264at2759"/>
<feature type="binding site" evidence="7">
    <location>
        <position position="222"/>
    </location>
    <ligand>
        <name>Zn(2+)</name>
        <dbReference type="ChEBI" id="CHEBI:29105"/>
    </ligand>
</feature>
<dbReference type="Gene3D" id="3.40.50.1220">
    <property type="entry name" value="TPP-binding domain"/>
    <property type="match status" value="1"/>
</dbReference>
<organism evidence="10 11">
    <name type="scientific">Lobosporangium transversale</name>
    <dbReference type="NCBI Taxonomy" id="64571"/>
    <lineage>
        <taxon>Eukaryota</taxon>
        <taxon>Fungi</taxon>
        <taxon>Fungi incertae sedis</taxon>
        <taxon>Mucoromycota</taxon>
        <taxon>Mortierellomycotina</taxon>
        <taxon>Mortierellomycetes</taxon>
        <taxon>Mortierellales</taxon>
        <taxon>Mortierellaceae</taxon>
        <taxon>Lobosporangium</taxon>
    </lineage>
</organism>
<dbReference type="RefSeq" id="XP_021880914.1">
    <property type="nucleotide sequence ID" value="XM_022021519.1"/>
</dbReference>
<dbReference type="GeneID" id="33563363"/>
<feature type="region of interest" description="Disordered" evidence="8">
    <location>
        <begin position="446"/>
        <end position="550"/>
    </location>
</feature>
<dbReference type="EMBL" id="MCFF01000021">
    <property type="protein sequence ID" value="ORZ14436.1"/>
    <property type="molecule type" value="Genomic_DNA"/>
</dbReference>
<feature type="domain" description="Deacetylase sirtuin-type" evidence="9">
    <location>
        <begin position="60"/>
        <end position="333"/>
    </location>
</feature>
<comment type="similarity">
    <text evidence="2">Belongs to the sirtuin family. Class I subfamily.</text>
</comment>
<name>A0A1Y2GNR7_9FUNG</name>
<dbReference type="AlphaFoldDB" id="A0A1Y2GNR7"/>
<evidence type="ECO:0000256" key="6">
    <source>
        <dbReference type="ARBA" id="ARBA00023027"/>
    </source>
</evidence>
<feature type="region of interest" description="Disordered" evidence="8">
    <location>
        <begin position="1"/>
        <end position="57"/>
    </location>
</feature>
<feature type="compositionally biased region" description="Low complexity" evidence="8">
    <location>
        <begin position="446"/>
        <end position="468"/>
    </location>
</feature>
<evidence type="ECO:0000256" key="5">
    <source>
        <dbReference type="ARBA" id="ARBA00022833"/>
    </source>
</evidence>
<evidence type="ECO:0000256" key="4">
    <source>
        <dbReference type="ARBA" id="ARBA00022723"/>
    </source>
</evidence>
<evidence type="ECO:0000256" key="2">
    <source>
        <dbReference type="ARBA" id="ARBA00006924"/>
    </source>
</evidence>
<evidence type="ECO:0000313" key="10">
    <source>
        <dbReference type="EMBL" id="ORZ14436.1"/>
    </source>
</evidence>
<dbReference type="GO" id="GO:0046872">
    <property type="term" value="F:metal ion binding"/>
    <property type="evidence" value="ECO:0007669"/>
    <property type="project" value="UniProtKB-KW"/>
</dbReference>
<evidence type="ECO:0000256" key="7">
    <source>
        <dbReference type="PROSITE-ProRule" id="PRU00236"/>
    </source>
</evidence>
<feature type="region of interest" description="Disordered" evidence="8">
    <location>
        <begin position="360"/>
        <end position="433"/>
    </location>
</feature>
<dbReference type="InterPro" id="IPR050134">
    <property type="entry name" value="NAD-dep_sirtuin_deacylases"/>
</dbReference>
<accession>A0A1Y2GNR7</accession>
<feature type="active site" description="Proton acceptor" evidence="7">
    <location>
        <position position="190"/>
    </location>
</feature>
<dbReference type="Gene3D" id="3.30.1600.10">
    <property type="entry name" value="SIR2/SIRT2 'Small Domain"/>
    <property type="match status" value="1"/>
</dbReference>
<keyword evidence="3" id="KW-0808">Transferase</keyword>
<feature type="binding site" evidence="7">
    <location>
        <position position="225"/>
    </location>
    <ligand>
        <name>Zn(2+)</name>
        <dbReference type="ChEBI" id="CHEBI:29105"/>
    </ligand>
</feature>
<feature type="binding site" evidence="7">
    <location>
        <position position="201"/>
    </location>
    <ligand>
        <name>Zn(2+)</name>
        <dbReference type="ChEBI" id="CHEBI:29105"/>
    </ligand>
</feature>
<dbReference type="InterPro" id="IPR029035">
    <property type="entry name" value="DHS-like_NAD/FAD-binding_dom"/>
</dbReference>
<dbReference type="GO" id="GO:0070403">
    <property type="term" value="F:NAD+ binding"/>
    <property type="evidence" value="ECO:0007669"/>
    <property type="project" value="InterPro"/>
</dbReference>
<dbReference type="InParanoid" id="A0A1Y2GNR7"/>
<dbReference type="FunCoup" id="A0A1Y2GNR7">
    <property type="interactions" value="254"/>
</dbReference>
<dbReference type="GO" id="GO:0017136">
    <property type="term" value="F:histone deacetylase activity, NAD-dependent"/>
    <property type="evidence" value="ECO:0007669"/>
    <property type="project" value="TreeGrafter"/>
</dbReference>
<keyword evidence="11" id="KW-1185">Reference proteome</keyword>
<dbReference type="InterPro" id="IPR026591">
    <property type="entry name" value="Sirtuin_cat_small_dom_sf"/>
</dbReference>
<evidence type="ECO:0000256" key="3">
    <source>
        <dbReference type="ARBA" id="ARBA00022679"/>
    </source>
</evidence>
<dbReference type="InterPro" id="IPR003000">
    <property type="entry name" value="Sirtuin"/>
</dbReference>
<dbReference type="GO" id="GO:0005634">
    <property type="term" value="C:nucleus"/>
    <property type="evidence" value="ECO:0007669"/>
    <property type="project" value="TreeGrafter"/>
</dbReference>
<gene>
    <name evidence="10" type="ORF">BCR41DRAFT_323493</name>
</gene>